<gene>
    <name evidence="1" type="ORF">AVEN_234015_1</name>
</gene>
<organism evidence="1 2">
    <name type="scientific">Araneus ventricosus</name>
    <name type="common">Orbweaver spider</name>
    <name type="synonym">Epeira ventricosa</name>
    <dbReference type="NCBI Taxonomy" id="182803"/>
    <lineage>
        <taxon>Eukaryota</taxon>
        <taxon>Metazoa</taxon>
        <taxon>Ecdysozoa</taxon>
        <taxon>Arthropoda</taxon>
        <taxon>Chelicerata</taxon>
        <taxon>Arachnida</taxon>
        <taxon>Araneae</taxon>
        <taxon>Araneomorphae</taxon>
        <taxon>Entelegynae</taxon>
        <taxon>Araneoidea</taxon>
        <taxon>Araneidae</taxon>
        <taxon>Araneus</taxon>
    </lineage>
</organism>
<evidence type="ECO:0000313" key="2">
    <source>
        <dbReference type="Proteomes" id="UP000499080"/>
    </source>
</evidence>
<reference evidence="1 2" key="1">
    <citation type="journal article" date="2019" name="Sci. Rep.">
        <title>Orb-weaving spider Araneus ventricosus genome elucidates the spidroin gene catalogue.</title>
        <authorList>
            <person name="Kono N."/>
            <person name="Nakamura H."/>
            <person name="Ohtoshi R."/>
            <person name="Moran D.A.P."/>
            <person name="Shinohara A."/>
            <person name="Yoshida Y."/>
            <person name="Fujiwara M."/>
            <person name="Mori M."/>
            <person name="Tomita M."/>
            <person name="Arakawa K."/>
        </authorList>
    </citation>
    <scope>NUCLEOTIDE SEQUENCE [LARGE SCALE GENOMIC DNA]</scope>
</reference>
<protein>
    <submittedName>
        <fullName evidence="1">Uncharacterized protein</fullName>
    </submittedName>
</protein>
<accession>A0A4Y2LAI0</accession>
<dbReference type="AlphaFoldDB" id="A0A4Y2LAI0"/>
<dbReference type="Proteomes" id="UP000499080">
    <property type="component" value="Unassembled WGS sequence"/>
</dbReference>
<keyword evidence="2" id="KW-1185">Reference proteome</keyword>
<proteinExistence type="predicted"/>
<name>A0A4Y2LAI0_ARAVE</name>
<sequence length="97" mass="11069">MIFKRNFSNYEDQLSTKPYIFSISNNRIHVDSTCHHQMTPQRTMPSTQRYRVHTSTTLAPAERFQIKVQQLTARGGQAQGLSVYDVVALSTLLQPNA</sequence>
<comment type="caution">
    <text evidence="1">The sequence shown here is derived from an EMBL/GenBank/DDBJ whole genome shotgun (WGS) entry which is preliminary data.</text>
</comment>
<dbReference type="EMBL" id="BGPR01198299">
    <property type="protein sequence ID" value="GBN10863.1"/>
    <property type="molecule type" value="Genomic_DNA"/>
</dbReference>
<evidence type="ECO:0000313" key="1">
    <source>
        <dbReference type="EMBL" id="GBN10863.1"/>
    </source>
</evidence>